<sequence length="226" mass="25673">MAKRGGIIHMPVREVERKPLLVQPQRDVETRRSRLDIPAIRLRSLDETSKWGSMKRDCMIFFSSCQRFCINMRNRIPLSLILFILLVLSGSTVYMGVSNVSLCPASAETPIQVLILGISTFIVIVLRLVNLKLRSDADFSAKPVLMVVTALCTIATFSFFLAHVITFLNISADSDSLSENYCNKIFYDYTYYTNFVVLVISCIVLLLHMPCTSFVLGRVERYEVVR</sequence>
<protein>
    <submittedName>
        <fullName evidence="2">Uncharacterized protein</fullName>
    </submittedName>
</protein>
<feature type="transmembrane region" description="Helical" evidence="1">
    <location>
        <begin position="109"/>
        <end position="131"/>
    </location>
</feature>
<reference evidence="2" key="1">
    <citation type="submission" date="2020-07" db="EMBL/GenBank/DDBJ databases">
        <title>Multicomponent nature underlies the extraordinary mechanical properties of spider dragline silk.</title>
        <authorList>
            <person name="Kono N."/>
            <person name="Nakamura H."/>
            <person name="Mori M."/>
            <person name="Yoshida Y."/>
            <person name="Ohtoshi R."/>
            <person name="Malay A.D."/>
            <person name="Moran D.A.P."/>
            <person name="Tomita M."/>
            <person name="Numata K."/>
            <person name="Arakawa K."/>
        </authorList>
    </citation>
    <scope>NUCLEOTIDE SEQUENCE</scope>
</reference>
<proteinExistence type="predicted"/>
<evidence type="ECO:0000256" key="1">
    <source>
        <dbReference type="SAM" id="Phobius"/>
    </source>
</evidence>
<organism evidence="2 3">
    <name type="scientific">Trichonephila clavata</name>
    <name type="common">Joro spider</name>
    <name type="synonym">Nephila clavata</name>
    <dbReference type="NCBI Taxonomy" id="2740835"/>
    <lineage>
        <taxon>Eukaryota</taxon>
        <taxon>Metazoa</taxon>
        <taxon>Ecdysozoa</taxon>
        <taxon>Arthropoda</taxon>
        <taxon>Chelicerata</taxon>
        <taxon>Arachnida</taxon>
        <taxon>Araneae</taxon>
        <taxon>Araneomorphae</taxon>
        <taxon>Entelegynae</taxon>
        <taxon>Araneoidea</taxon>
        <taxon>Nephilidae</taxon>
        <taxon>Trichonephila</taxon>
    </lineage>
</organism>
<keyword evidence="1" id="KW-0472">Membrane</keyword>
<dbReference type="Proteomes" id="UP000887116">
    <property type="component" value="Unassembled WGS sequence"/>
</dbReference>
<feature type="transmembrane region" description="Helical" evidence="1">
    <location>
        <begin position="76"/>
        <end position="97"/>
    </location>
</feature>
<evidence type="ECO:0000313" key="2">
    <source>
        <dbReference type="EMBL" id="GFQ92242.1"/>
    </source>
</evidence>
<accession>A0A8X6FYJ8</accession>
<keyword evidence="1" id="KW-1133">Transmembrane helix</keyword>
<evidence type="ECO:0000313" key="3">
    <source>
        <dbReference type="Proteomes" id="UP000887116"/>
    </source>
</evidence>
<keyword evidence="3" id="KW-1185">Reference proteome</keyword>
<feature type="transmembrane region" description="Helical" evidence="1">
    <location>
        <begin position="191"/>
        <end position="216"/>
    </location>
</feature>
<feature type="transmembrane region" description="Helical" evidence="1">
    <location>
        <begin position="143"/>
        <end position="171"/>
    </location>
</feature>
<dbReference type="AlphaFoldDB" id="A0A8X6FYJ8"/>
<gene>
    <name evidence="2" type="ORF">TNCT_602991</name>
</gene>
<comment type="caution">
    <text evidence="2">The sequence shown here is derived from an EMBL/GenBank/DDBJ whole genome shotgun (WGS) entry which is preliminary data.</text>
</comment>
<dbReference type="EMBL" id="BMAO01013997">
    <property type="protein sequence ID" value="GFQ92242.1"/>
    <property type="molecule type" value="Genomic_DNA"/>
</dbReference>
<name>A0A8X6FYJ8_TRICU</name>
<keyword evidence="1" id="KW-0812">Transmembrane</keyword>
<dbReference type="OrthoDB" id="6465155at2759"/>